<feature type="region of interest" description="Disordered" evidence="1">
    <location>
        <begin position="196"/>
        <end position="394"/>
    </location>
</feature>
<feature type="compositionally biased region" description="Basic and acidic residues" evidence="1">
    <location>
        <begin position="322"/>
        <end position="343"/>
    </location>
</feature>
<keyword evidence="3" id="KW-1185">Reference proteome</keyword>
<gene>
    <name evidence="2" type="ORF">B0A48_12510</name>
</gene>
<dbReference type="InParanoid" id="A0A1V8SS75"/>
<organism evidence="2 3">
    <name type="scientific">Cryoendolithus antarcticus</name>
    <dbReference type="NCBI Taxonomy" id="1507870"/>
    <lineage>
        <taxon>Eukaryota</taxon>
        <taxon>Fungi</taxon>
        <taxon>Dikarya</taxon>
        <taxon>Ascomycota</taxon>
        <taxon>Pezizomycotina</taxon>
        <taxon>Dothideomycetes</taxon>
        <taxon>Dothideomycetidae</taxon>
        <taxon>Cladosporiales</taxon>
        <taxon>Cladosporiaceae</taxon>
        <taxon>Cryoendolithus</taxon>
    </lineage>
</organism>
<feature type="compositionally biased region" description="Basic residues" evidence="1">
    <location>
        <begin position="16"/>
        <end position="25"/>
    </location>
</feature>
<dbReference type="OrthoDB" id="5377213at2759"/>
<evidence type="ECO:0000256" key="1">
    <source>
        <dbReference type="SAM" id="MobiDB-lite"/>
    </source>
</evidence>
<feature type="compositionally biased region" description="Low complexity" evidence="1">
    <location>
        <begin position="133"/>
        <end position="144"/>
    </location>
</feature>
<proteinExistence type="predicted"/>
<feature type="region of interest" description="Disordered" evidence="1">
    <location>
        <begin position="1"/>
        <end position="72"/>
    </location>
</feature>
<feature type="compositionally biased region" description="Polar residues" evidence="1">
    <location>
        <begin position="47"/>
        <end position="68"/>
    </location>
</feature>
<accession>A0A1V8SS75</accession>
<evidence type="ECO:0000313" key="3">
    <source>
        <dbReference type="Proteomes" id="UP000192596"/>
    </source>
</evidence>
<feature type="compositionally biased region" description="Polar residues" evidence="1">
    <location>
        <begin position="228"/>
        <end position="245"/>
    </location>
</feature>
<sequence>MASYDAGHRNAPQATKRQHANLHKRSGSDASTTLPNPPSALRGYVDSVTSSFYDSPLQSGTATPTLGTTPKIKPYLRKISAGKEDQGKLDLSRSTVENEKLAGLGIQEYSPRAADVSFSRSGRRTASHSRTISGGSQVSNGSGSYRPTQPFVHPMRQTPRPYTPPTGRSSLNDEEVIESSDIVDDDFRLGSGFRTRRSMSVSSTPQIPPTPLSQIHTASDLGLVPKITNASQTNLSIRSNKSSGSKLAWSRRDAERSFEQASPSTRPSFDMGMSFVSRKSDLDPQTRDERIRDARKKFEEKEADKDRKAAEDQTRKQARQARRSESSEKARPVRLVAAREAKTRGRKDSKRPSTSDNVDARPYHGYRESNEAALPIKGRSAGTSEKPVAQRPYQLKPARSGWVRFETWARTRMFSCGRGSE</sequence>
<reference evidence="3" key="1">
    <citation type="submission" date="2017-03" db="EMBL/GenBank/DDBJ databases">
        <title>Genomes of endolithic fungi from Antarctica.</title>
        <authorList>
            <person name="Coleine C."/>
            <person name="Masonjones S."/>
            <person name="Stajich J.E."/>
        </authorList>
    </citation>
    <scope>NUCLEOTIDE SEQUENCE [LARGE SCALE GENOMIC DNA]</scope>
    <source>
        <strain evidence="3">CCFEE 5527</strain>
    </source>
</reference>
<feature type="compositionally biased region" description="Basic and acidic residues" evidence="1">
    <location>
        <begin position="350"/>
        <end position="370"/>
    </location>
</feature>
<protein>
    <submittedName>
        <fullName evidence="2">Uncharacterized protein</fullName>
    </submittedName>
</protein>
<name>A0A1V8SS75_9PEZI</name>
<feature type="compositionally biased region" description="Basic and acidic residues" evidence="1">
    <location>
        <begin position="278"/>
        <end position="315"/>
    </location>
</feature>
<comment type="caution">
    <text evidence="2">The sequence shown here is derived from an EMBL/GenBank/DDBJ whole genome shotgun (WGS) entry which is preliminary data.</text>
</comment>
<dbReference type="Proteomes" id="UP000192596">
    <property type="component" value="Unassembled WGS sequence"/>
</dbReference>
<dbReference type="EMBL" id="NAJO01000029">
    <property type="protein sequence ID" value="OQO02037.1"/>
    <property type="molecule type" value="Genomic_DNA"/>
</dbReference>
<evidence type="ECO:0000313" key="2">
    <source>
        <dbReference type="EMBL" id="OQO02037.1"/>
    </source>
</evidence>
<feature type="region of interest" description="Disordered" evidence="1">
    <location>
        <begin position="115"/>
        <end position="171"/>
    </location>
</feature>
<dbReference type="AlphaFoldDB" id="A0A1V8SS75"/>